<dbReference type="InterPro" id="IPR005883">
    <property type="entry name" value="PilM"/>
</dbReference>
<dbReference type="Gene3D" id="3.30.420.40">
    <property type="match status" value="2"/>
</dbReference>
<dbReference type="InterPro" id="IPR050696">
    <property type="entry name" value="FtsA/MreB"/>
</dbReference>
<dbReference type="Gene3D" id="3.30.1490.300">
    <property type="match status" value="1"/>
</dbReference>
<reference evidence="1 2" key="1">
    <citation type="submission" date="2022-09" db="EMBL/GenBank/DDBJ databases">
        <authorList>
            <person name="Kop L."/>
        </authorList>
    </citation>
    <scope>NUCLEOTIDE SEQUENCE [LARGE SCALE GENOMIC DNA]</scope>
    <source>
        <strain evidence="1 2">347</strain>
    </source>
</reference>
<gene>
    <name evidence="1" type="ORF">NSPWAT_2390</name>
</gene>
<evidence type="ECO:0000313" key="1">
    <source>
        <dbReference type="EMBL" id="CAI2719246.1"/>
    </source>
</evidence>
<dbReference type="PANTHER" id="PTHR32432:SF3">
    <property type="entry name" value="ETHANOLAMINE UTILIZATION PROTEIN EUTJ"/>
    <property type="match status" value="1"/>
</dbReference>
<dbReference type="PANTHER" id="PTHR32432">
    <property type="entry name" value="CELL DIVISION PROTEIN FTSA-RELATED"/>
    <property type="match status" value="1"/>
</dbReference>
<dbReference type="Pfam" id="PF11104">
    <property type="entry name" value="PilM_2"/>
    <property type="match status" value="1"/>
</dbReference>
<dbReference type="InterPro" id="IPR043129">
    <property type="entry name" value="ATPase_NBD"/>
</dbReference>
<dbReference type="SUPFAM" id="SSF53067">
    <property type="entry name" value="Actin-like ATPase domain"/>
    <property type="match status" value="2"/>
</dbReference>
<sequence>MALSSFNQGKTAVGLDIGSHAIKMVELQPGRDGWSIGASGYQVVPKAMGDSANNEEMLAGLVRLLYSRQGIKTKRVYLTIGSYNILVRKVQIPKMPDSELVEAIKWDAREAMMFSPEEAVVDFHLLGQTVQEGLEFDELLAVIAPREEVERLVSIATEAGLEVAGILPLPLALEEYDGVWVEDTHKEDHSTCYIDMGAQRTRVYFVTGMEILFSREIPNSGVNITEALVGDYVTAAGRTVQVDEKRAEEIKLRYGLPPEGSEEETHDRIPVREFRERILPVVTRQVEEIERSIDSFVNTYIVTSVERVVFTGGATSLQGFMEYVRAHFDLTVSAYNPLSQLSSPDRPNLEDDAAEHGHSMVAAAGCAVDQCEKINLLPEEFRRSFSKTLQQLARLAPIPIAILLLAAFSVLLRLDLHDKEHNLAIRTQQLNQLKQRFVALDIPKRKLKKLKEEKEILMAEQAQLPRKQVAPVDLPRVLNEIAARVIWNMALEQITFSEYGGALEEDEDTSKVVQRGWALLVKGSIFGNREKVLKTLEAFLKDLKKSPLLSEVKLMTSQVTDTDRYTRKSIDFTLFITPVLRPGVT</sequence>
<dbReference type="RefSeq" id="WP_282012092.1">
    <property type="nucleotide sequence ID" value="NZ_OX336137.1"/>
</dbReference>
<dbReference type="CDD" id="cd24049">
    <property type="entry name" value="ASKHA_NBD_PilM"/>
    <property type="match status" value="1"/>
</dbReference>
<organism evidence="1 2">
    <name type="scientific">Nitrospina watsonii</name>
    <dbReference type="NCBI Taxonomy" id="1323948"/>
    <lineage>
        <taxon>Bacteria</taxon>
        <taxon>Pseudomonadati</taxon>
        <taxon>Nitrospinota/Tectimicrobiota group</taxon>
        <taxon>Nitrospinota</taxon>
        <taxon>Nitrospinia</taxon>
        <taxon>Nitrospinales</taxon>
        <taxon>Nitrospinaceae</taxon>
        <taxon>Nitrospina</taxon>
    </lineage>
</organism>
<protein>
    <submittedName>
        <fullName evidence="1">Type IV pilus biogenesis protein PilM (Modular protein)</fullName>
    </submittedName>
</protein>
<name>A0ABM9HG79_9BACT</name>
<dbReference type="EMBL" id="OX336137">
    <property type="protein sequence ID" value="CAI2719246.1"/>
    <property type="molecule type" value="Genomic_DNA"/>
</dbReference>
<keyword evidence="2" id="KW-1185">Reference proteome</keyword>
<dbReference type="Proteomes" id="UP001157733">
    <property type="component" value="Chromosome"/>
</dbReference>
<accession>A0ABM9HG79</accession>
<proteinExistence type="predicted"/>
<evidence type="ECO:0000313" key="2">
    <source>
        <dbReference type="Proteomes" id="UP001157733"/>
    </source>
</evidence>